<evidence type="ECO:0000313" key="2">
    <source>
        <dbReference type="EMBL" id="PJJ58574.1"/>
    </source>
</evidence>
<reference evidence="2 3" key="1">
    <citation type="submission" date="2017-11" db="EMBL/GenBank/DDBJ databases">
        <title>Genomic Encyclopedia of Archaeal and Bacterial Type Strains, Phase II (KMG-II): From Individual Species to Whole Genera.</title>
        <authorList>
            <person name="Goeker M."/>
        </authorList>
    </citation>
    <scope>NUCLEOTIDE SEQUENCE [LARGE SCALE GENOMIC DNA]</scope>
    <source>
        <strain evidence="2 3">DSM 27763</strain>
    </source>
</reference>
<dbReference type="RefSeq" id="WP_039339377.1">
    <property type="nucleotide sequence ID" value="NZ_PGEZ01000001.1"/>
</dbReference>
<sequence length="211" mass="23462">MDATHIETARYWRGKFDETVEGIRRDRALSDEGRRVRMAQAYLEAADKIDAARTKHEAAVADRRRKLEASLFGSQGSADPSSAISYRDALDRVDALPRGEQGERQSSKLFDRAVMTGDEQLQRALLFRGWREGWDDVVNGYIAQRPGAQDSLRELGGLIEAADSREGRLGITAAFRVPKPTELGSRSRSQIEALAEDDARSPKSGPRYVAI</sequence>
<comment type="caution">
    <text evidence="2">The sequence shown here is derived from an EMBL/GenBank/DDBJ whole genome shotgun (WGS) entry which is preliminary data.</text>
</comment>
<feature type="region of interest" description="Disordered" evidence="1">
    <location>
        <begin position="181"/>
        <end position="211"/>
    </location>
</feature>
<evidence type="ECO:0000313" key="3">
    <source>
        <dbReference type="Proteomes" id="UP000230842"/>
    </source>
</evidence>
<accession>A0A0B2BV97</accession>
<organism evidence="2 3">
    <name type="scientific">Mumia flava</name>
    <dbReference type="NCBI Taxonomy" id="1348852"/>
    <lineage>
        <taxon>Bacteria</taxon>
        <taxon>Bacillati</taxon>
        <taxon>Actinomycetota</taxon>
        <taxon>Actinomycetes</taxon>
        <taxon>Propionibacteriales</taxon>
        <taxon>Nocardioidaceae</taxon>
        <taxon>Mumia</taxon>
    </lineage>
</organism>
<proteinExistence type="predicted"/>
<evidence type="ECO:0000256" key="1">
    <source>
        <dbReference type="SAM" id="MobiDB-lite"/>
    </source>
</evidence>
<name>A0A0B2BV97_9ACTN</name>
<dbReference type="AlphaFoldDB" id="A0A0B2BV97"/>
<dbReference type="OrthoDB" id="5132744at2"/>
<dbReference type="Proteomes" id="UP000230842">
    <property type="component" value="Unassembled WGS sequence"/>
</dbReference>
<dbReference type="EMBL" id="PGEZ01000001">
    <property type="protein sequence ID" value="PJJ58574.1"/>
    <property type="molecule type" value="Genomic_DNA"/>
</dbReference>
<gene>
    <name evidence="2" type="ORF">CLV56_2825</name>
</gene>
<protein>
    <submittedName>
        <fullName evidence="2">Uncharacterized protein</fullName>
    </submittedName>
</protein>
<keyword evidence="3" id="KW-1185">Reference proteome</keyword>